<dbReference type="EMBL" id="RJNJ01000003">
    <property type="protein sequence ID" value="RSI68900.1"/>
    <property type="molecule type" value="Genomic_DNA"/>
</dbReference>
<dbReference type="Proteomes" id="UP000267593">
    <property type="component" value="Unassembled WGS sequence"/>
</dbReference>
<proteinExistence type="predicted"/>
<dbReference type="RefSeq" id="WP_125441118.1">
    <property type="nucleotide sequence ID" value="NZ_RJNJ01000003.1"/>
</dbReference>
<gene>
    <name evidence="1" type="ORF">D8863_03685</name>
</gene>
<sequence length="90" mass="10486">MNRQYSDHERQKIANEEYTKYSETDPLKIINDKGEIEDIGIVRQVIENETGIKVYVAESPDHSEVSVLYEGSKAPSQVRMENPIFMVYYK</sequence>
<accession>A0A3R9J482</accession>
<evidence type="ECO:0000313" key="2">
    <source>
        <dbReference type="Proteomes" id="UP000267593"/>
    </source>
</evidence>
<organism evidence="1 2">
    <name type="scientific">Streptococcus oralis</name>
    <dbReference type="NCBI Taxonomy" id="1303"/>
    <lineage>
        <taxon>Bacteria</taxon>
        <taxon>Bacillati</taxon>
        <taxon>Bacillota</taxon>
        <taxon>Bacilli</taxon>
        <taxon>Lactobacillales</taxon>
        <taxon>Streptococcaceae</taxon>
        <taxon>Streptococcus</taxon>
    </lineage>
</organism>
<evidence type="ECO:0000313" key="1">
    <source>
        <dbReference type="EMBL" id="RSI68900.1"/>
    </source>
</evidence>
<dbReference type="AlphaFoldDB" id="A0A3R9J482"/>
<reference evidence="1 2" key="1">
    <citation type="submission" date="2018-11" db="EMBL/GenBank/DDBJ databases">
        <title>Species Designations Belie Phenotypic and Genotypic Heterogeneity in Oral Streptococci.</title>
        <authorList>
            <person name="Velsko I."/>
        </authorList>
    </citation>
    <scope>NUCLEOTIDE SEQUENCE [LARGE SCALE GENOMIC DNA]</scope>
    <source>
        <strain evidence="1 2">BCC63</strain>
    </source>
</reference>
<name>A0A3R9J482_STROR</name>
<protein>
    <submittedName>
        <fullName evidence="1">Uncharacterized protein</fullName>
    </submittedName>
</protein>
<comment type="caution">
    <text evidence="1">The sequence shown here is derived from an EMBL/GenBank/DDBJ whole genome shotgun (WGS) entry which is preliminary data.</text>
</comment>